<name>A0AAD7RKF7_9TELE</name>
<sequence>MLKRTKALGFELCLPPRELHLPQALRLLHEGPACPTGPAYPLEGRPQPPAGVRQRAHYQGRVTSNTDTMAHRANSWNDGIVFVMVAQGLEECHACSL</sequence>
<organism evidence="1 2">
    <name type="scientific">Aldrovandia affinis</name>
    <dbReference type="NCBI Taxonomy" id="143900"/>
    <lineage>
        <taxon>Eukaryota</taxon>
        <taxon>Metazoa</taxon>
        <taxon>Chordata</taxon>
        <taxon>Craniata</taxon>
        <taxon>Vertebrata</taxon>
        <taxon>Euteleostomi</taxon>
        <taxon>Actinopterygii</taxon>
        <taxon>Neopterygii</taxon>
        <taxon>Teleostei</taxon>
        <taxon>Notacanthiformes</taxon>
        <taxon>Halosauridae</taxon>
        <taxon>Aldrovandia</taxon>
    </lineage>
</organism>
<keyword evidence="2" id="KW-1185">Reference proteome</keyword>
<evidence type="ECO:0000313" key="2">
    <source>
        <dbReference type="Proteomes" id="UP001221898"/>
    </source>
</evidence>
<gene>
    <name evidence="1" type="ORF">AAFF_G00182320</name>
</gene>
<dbReference type="EMBL" id="JAINUG010000241">
    <property type="protein sequence ID" value="KAJ8385788.1"/>
    <property type="molecule type" value="Genomic_DNA"/>
</dbReference>
<comment type="caution">
    <text evidence="1">The sequence shown here is derived from an EMBL/GenBank/DDBJ whole genome shotgun (WGS) entry which is preliminary data.</text>
</comment>
<protein>
    <submittedName>
        <fullName evidence="1">Uncharacterized protein</fullName>
    </submittedName>
</protein>
<evidence type="ECO:0000313" key="1">
    <source>
        <dbReference type="EMBL" id="KAJ8385788.1"/>
    </source>
</evidence>
<dbReference type="Proteomes" id="UP001221898">
    <property type="component" value="Unassembled WGS sequence"/>
</dbReference>
<accession>A0AAD7RKF7</accession>
<proteinExistence type="predicted"/>
<reference evidence="1" key="1">
    <citation type="journal article" date="2023" name="Science">
        <title>Genome structures resolve the early diversification of teleost fishes.</title>
        <authorList>
            <person name="Parey E."/>
            <person name="Louis A."/>
            <person name="Montfort J."/>
            <person name="Bouchez O."/>
            <person name="Roques C."/>
            <person name="Iampietro C."/>
            <person name="Lluch J."/>
            <person name="Castinel A."/>
            <person name="Donnadieu C."/>
            <person name="Desvignes T."/>
            <person name="Floi Bucao C."/>
            <person name="Jouanno E."/>
            <person name="Wen M."/>
            <person name="Mejri S."/>
            <person name="Dirks R."/>
            <person name="Jansen H."/>
            <person name="Henkel C."/>
            <person name="Chen W.J."/>
            <person name="Zahm M."/>
            <person name="Cabau C."/>
            <person name="Klopp C."/>
            <person name="Thompson A.W."/>
            <person name="Robinson-Rechavi M."/>
            <person name="Braasch I."/>
            <person name="Lecointre G."/>
            <person name="Bobe J."/>
            <person name="Postlethwait J.H."/>
            <person name="Berthelot C."/>
            <person name="Roest Crollius H."/>
            <person name="Guiguen Y."/>
        </authorList>
    </citation>
    <scope>NUCLEOTIDE SEQUENCE</scope>
    <source>
        <strain evidence="1">NC1722</strain>
    </source>
</reference>
<dbReference type="AlphaFoldDB" id="A0AAD7RKF7"/>